<dbReference type="GO" id="GO:0030313">
    <property type="term" value="C:cell envelope"/>
    <property type="evidence" value="ECO:0007669"/>
    <property type="project" value="UniProtKB-SubCell"/>
</dbReference>
<accession>A0A292YM35</accession>
<dbReference type="InterPro" id="IPR006128">
    <property type="entry name" value="Lipoprotein_PsaA-like"/>
</dbReference>
<evidence type="ECO:0000313" key="8">
    <source>
        <dbReference type="Proteomes" id="UP000217785"/>
    </source>
</evidence>
<dbReference type="GO" id="GO:0046872">
    <property type="term" value="F:metal ion binding"/>
    <property type="evidence" value="ECO:0007669"/>
    <property type="project" value="UniProtKB-KW"/>
</dbReference>
<dbReference type="InterPro" id="IPR006129">
    <property type="entry name" value="AdhesinB"/>
</dbReference>
<dbReference type="OrthoDB" id="9810636at2"/>
<feature type="chain" id="PRO_5013398963" evidence="6">
    <location>
        <begin position="28"/>
        <end position="317"/>
    </location>
</feature>
<dbReference type="AlphaFoldDB" id="A0A292YM35"/>
<evidence type="ECO:0000256" key="6">
    <source>
        <dbReference type="SAM" id="SignalP"/>
    </source>
</evidence>
<gene>
    <name evidence="7" type="ORF">EFBL_1597</name>
</gene>
<dbReference type="Pfam" id="PF01297">
    <property type="entry name" value="ZnuA"/>
    <property type="match status" value="1"/>
</dbReference>
<dbReference type="GO" id="GO:0030001">
    <property type="term" value="P:metal ion transport"/>
    <property type="evidence" value="ECO:0007669"/>
    <property type="project" value="InterPro"/>
</dbReference>
<dbReference type="PRINTS" id="PR00690">
    <property type="entry name" value="ADHESNFAMILY"/>
</dbReference>
<sequence>MFKKIIVFQAVLLLTLALVLAGCGANAQPGAGNTKKSIEGTVKVTTTTGMISDIVKNVGGEHVEVQGLMGPGVDPHLYKASQGDIAKLKKADIIFYNGLNLEGKMADIFVRMSREKPAIAVTEYIPESQLREPPDFAGHYDPHVWFDVKLWMKAVERVRDGLIEVAPDRKADFEKNTQQYLKQLEELDAYAKQQLAQIPKKQRVLVTAHDAFGYFGTAYDLEVTGLQGISTDSEYGLQDVQNLVDMLVQRKIKAVFIESSVPKRAIEAVVEGAKAKNHIVTVGGELFSDAMGDPGTQGGTYIGMVKHNVDTIVAALK</sequence>
<evidence type="ECO:0000256" key="3">
    <source>
        <dbReference type="ARBA" id="ARBA00022723"/>
    </source>
</evidence>
<dbReference type="PROSITE" id="PS51257">
    <property type="entry name" value="PROKAR_LIPOPROTEIN"/>
    <property type="match status" value="1"/>
</dbReference>
<dbReference type="InterPro" id="IPR006127">
    <property type="entry name" value="ZnuA-like"/>
</dbReference>
<keyword evidence="3" id="KW-0479">Metal-binding</keyword>
<evidence type="ECO:0000313" key="7">
    <source>
        <dbReference type="EMBL" id="GAX89971.1"/>
    </source>
</evidence>
<dbReference type="EMBL" id="BDUF01000043">
    <property type="protein sequence ID" value="GAX89971.1"/>
    <property type="molecule type" value="Genomic_DNA"/>
</dbReference>
<keyword evidence="8" id="KW-1185">Reference proteome</keyword>
<dbReference type="Gene3D" id="3.40.50.1980">
    <property type="entry name" value="Nitrogenase molybdenum iron protein domain"/>
    <property type="match status" value="2"/>
</dbReference>
<dbReference type="Proteomes" id="UP000217785">
    <property type="component" value="Unassembled WGS sequence"/>
</dbReference>
<proteinExistence type="inferred from homology"/>
<dbReference type="PRINTS" id="PR00691">
    <property type="entry name" value="ADHESINB"/>
</dbReference>
<name>A0A292YM35_9BACL</name>
<evidence type="ECO:0000256" key="4">
    <source>
        <dbReference type="ARBA" id="ARBA00022729"/>
    </source>
</evidence>
<reference evidence="8" key="1">
    <citation type="submission" date="2017-07" db="EMBL/GenBank/DDBJ databases">
        <title>Draft genome sequence of Effusibacillus lacus strain skLN1.</title>
        <authorList>
            <person name="Watanabe M."/>
            <person name="Kojima H."/>
            <person name="Fukui M."/>
        </authorList>
    </citation>
    <scope>NUCLEOTIDE SEQUENCE [LARGE SCALE GENOMIC DNA]</scope>
    <source>
        <strain evidence="8">skLN1</strain>
    </source>
</reference>
<feature type="signal peptide" evidence="6">
    <location>
        <begin position="1"/>
        <end position="27"/>
    </location>
</feature>
<protein>
    <submittedName>
        <fullName evidence="7">Manganese transporter</fullName>
    </submittedName>
</protein>
<dbReference type="PANTHER" id="PTHR42953">
    <property type="entry name" value="HIGH-AFFINITY ZINC UPTAKE SYSTEM PROTEIN ZNUA-RELATED"/>
    <property type="match status" value="1"/>
</dbReference>
<comment type="subcellular location">
    <subcellularLocation>
        <location evidence="1">Cell envelope</location>
    </subcellularLocation>
</comment>
<evidence type="ECO:0000256" key="2">
    <source>
        <dbReference type="ARBA" id="ARBA00022448"/>
    </source>
</evidence>
<dbReference type="GO" id="GO:0007155">
    <property type="term" value="P:cell adhesion"/>
    <property type="evidence" value="ECO:0007669"/>
    <property type="project" value="InterPro"/>
</dbReference>
<comment type="caution">
    <text evidence="7">The sequence shown here is derived from an EMBL/GenBank/DDBJ whole genome shotgun (WGS) entry which is preliminary data.</text>
</comment>
<dbReference type="PANTHER" id="PTHR42953:SF1">
    <property type="entry name" value="METAL-BINDING PROTEIN HI_0362-RELATED"/>
    <property type="match status" value="1"/>
</dbReference>
<keyword evidence="2 5" id="KW-0813">Transport</keyword>
<organism evidence="7 8">
    <name type="scientific">Effusibacillus lacus</name>
    <dbReference type="NCBI Taxonomy" id="1348429"/>
    <lineage>
        <taxon>Bacteria</taxon>
        <taxon>Bacillati</taxon>
        <taxon>Bacillota</taxon>
        <taxon>Bacilli</taxon>
        <taxon>Bacillales</taxon>
        <taxon>Alicyclobacillaceae</taxon>
        <taxon>Effusibacillus</taxon>
    </lineage>
</organism>
<keyword evidence="4 6" id="KW-0732">Signal</keyword>
<dbReference type="SUPFAM" id="SSF53807">
    <property type="entry name" value="Helical backbone' metal receptor"/>
    <property type="match status" value="1"/>
</dbReference>
<comment type="similarity">
    <text evidence="5">Belongs to the bacterial solute-binding protein 9 family.</text>
</comment>
<dbReference type="InterPro" id="IPR050492">
    <property type="entry name" value="Bact_metal-bind_prot9"/>
</dbReference>
<evidence type="ECO:0000256" key="5">
    <source>
        <dbReference type="RuleBase" id="RU003512"/>
    </source>
</evidence>
<evidence type="ECO:0000256" key="1">
    <source>
        <dbReference type="ARBA" id="ARBA00004196"/>
    </source>
</evidence>